<proteinExistence type="predicted"/>
<accession>A0A1D8KA96</accession>
<dbReference type="EMBL" id="CP017448">
    <property type="protein sequence ID" value="AOV17893.1"/>
    <property type="molecule type" value="Genomic_DNA"/>
</dbReference>
<protein>
    <recommendedName>
        <fullName evidence="2">Glycosyltransferase subfamily 4-like N-terminal domain-containing protein</fullName>
    </recommendedName>
</protein>
<evidence type="ECO:0000256" key="1">
    <source>
        <dbReference type="ARBA" id="ARBA00022679"/>
    </source>
</evidence>
<organism evidence="3 4">
    <name type="scientific">Acidihalobacter aeolianus</name>
    <dbReference type="NCBI Taxonomy" id="2792603"/>
    <lineage>
        <taxon>Bacteria</taxon>
        <taxon>Pseudomonadati</taxon>
        <taxon>Pseudomonadota</taxon>
        <taxon>Gammaproteobacteria</taxon>
        <taxon>Chromatiales</taxon>
        <taxon>Ectothiorhodospiraceae</taxon>
        <taxon>Acidihalobacter</taxon>
    </lineage>
</organism>
<dbReference type="PANTHER" id="PTHR46401:SF2">
    <property type="entry name" value="GLYCOSYLTRANSFERASE WBBK-RELATED"/>
    <property type="match status" value="1"/>
</dbReference>
<dbReference type="Pfam" id="PF13692">
    <property type="entry name" value="Glyco_trans_1_4"/>
    <property type="match status" value="1"/>
</dbReference>
<dbReference type="GO" id="GO:0016757">
    <property type="term" value="F:glycosyltransferase activity"/>
    <property type="evidence" value="ECO:0007669"/>
    <property type="project" value="TreeGrafter"/>
</dbReference>
<keyword evidence="1" id="KW-0808">Transferase</keyword>
<dbReference type="Pfam" id="PF13439">
    <property type="entry name" value="Glyco_transf_4"/>
    <property type="match status" value="1"/>
</dbReference>
<dbReference type="InterPro" id="IPR028098">
    <property type="entry name" value="Glyco_trans_4-like_N"/>
</dbReference>
<feature type="domain" description="Glycosyltransferase subfamily 4-like N-terminal" evidence="2">
    <location>
        <begin position="64"/>
        <end position="156"/>
    </location>
</feature>
<evidence type="ECO:0000313" key="4">
    <source>
        <dbReference type="Proteomes" id="UP000095342"/>
    </source>
</evidence>
<gene>
    <name evidence="3" type="ORF">BJI67_13240</name>
</gene>
<evidence type="ECO:0000259" key="2">
    <source>
        <dbReference type="Pfam" id="PF13439"/>
    </source>
</evidence>
<evidence type="ECO:0000313" key="3">
    <source>
        <dbReference type="EMBL" id="AOV17893.1"/>
    </source>
</evidence>
<dbReference type="CDD" id="cd03801">
    <property type="entry name" value="GT4_PimA-like"/>
    <property type="match status" value="1"/>
</dbReference>
<dbReference type="KEGG" id="aaeo:BJI67_13240"/>
<dbReference type="PANTHER" id="PTHR46401">
    <property type="entry name" value="GLYCOSYLTRANSFERASE WBBK-RELATED"/>
    <property type="match status" value="1"/>
</dbReference>
<dbReference type="Proteomes" id="UP000095342">
    <property type="component" value="Chromosome"/>
</dbReference>
<sequence length="343" mass="38495">MNTAPPTPAVWFPAIRAGSGADVFTERLVAGLQERGIRAEITWLPHRAEYAPWSVAAPQPPRWATVVHVNSWLPPRFVPRQLPLIMNMLHCVHDPALAPYKSMPQKLYHHWWIKPTERALIRRARHIVAISRYTADRTREAFRTGDISVIPIGIQPDGPFQPPHAQTSAHHPFRLLFVGNWSARKGCDLLAPIMRTLGKDFELWALTGLRGHRPDNLPANVRLLARRENENALAELYHECDALLFPSRLEGFGMVALEAQSCGLPVVATNGSALPEVVEDGVSGLLCSPESPEEFAQAARRLAEDKGVFDSLRIGARRRVIEYFDMGRMIDCYIALYESTLSR</sequence>
<name>A0A1D8KA96_9GAMM</name>
<keyword evidence="4" id="KW-1185">Reference proteome</keyword>
<reference evidence="3 4" key="1">
    <citation type="submission" date="2016-09" db="EMBL/GenBank/DDBJ databases">
        <title>Acidihalobacter prosperus V6 (DSM14174).</title>
        <authorList>
            <person name="Khaleque H.N."/>
            <person name="Ramsay J.P."/>
            <person name="Murphy R.J.T."/>
            <person name="Kaksonen A.H."/>
            <person name="Boxall N.J."/>
            <person name="Watkin E.L.J."/>
        </authorList>
    </citation>
    <scope>NUCLEOTIDE SEQUENCE [LARGE SCALE GENOMIC DNA]</scope>
    <source>
        <strain evidence="3 4">V6</strain>
    </source>
</reference>
<dbReference type="GO" id="GO:0009103">
    <property type="term" value="P:lipopolysaccharide biosynthetic process"/>
    <property type="evidence" value="ECO:0007669"/>
    <property type="project" value="TreeGrafter"/>
</dbReference>
<dbReference type="Gene3D" id="3.40.50.2000">
    <property type="entry name" value="Glycogen Phosphorylase B"/>
    <property type="match status" value="2"/>
</dbReference>
<dbReference type="AlphaFoldDB" id="A0A1D8KA96"/>
<dbReference type="SUPFAM" id="SSF53756">
    <property type="entry name" value="UDP-Glycosyltransferase/glycogen phosphorylase"/>
    <property type="match status" value="1"/>
</dbReference>